<dbReference type="EMBL" id="LN899819">
    <property type="protein sequence ID" value="CUV12791.1"/>
    <property type="molecule type" value="Genomic_DNA"/>
</dbReference>
<dbReference type="PANTHER" id="PTHR12126:SF11">
    <property type="entry name" value="NADH DEHYDROGENASE [UBIQUINONE] 1 ALPHA SUBCOMPLEX SUBUNIT 9, MITOCHONDRIAL"/>
    <property type="match status" value="1"/>
</dbReference>
<proteinExistence type="predicted"/>
<dbReference type="PANTHER" id="PTHR12126">
    <property type="entry name" value="NADH-UBIQUINONE OXIDOREDUCTASE 39 KDA SUBUNIT-RELATED"/>
    <property type="match status" value="1"/>
</dbReference>
<gene>
    <name evidence="3" type="ORF">RUN39_v1_430011</name>
</gene>
<name>A0A0S4TRV2_RALSL</name>
<dbReference type="PATRIC" id="fig|305.106.peg.1535"/>
<feature type="domain" description="NAD-dependent epimerase/dehydratase" evidence="2">
    <location>
        <begin position="3"/>
        <end position="190"/>
    </location>
</feature>
<dbReference type="Pfam" id="PF01370">
    <property type="entry name" value="Epimerase"/>
    <property type="match status" value="1"/>
</dbReference>
<dbReference type="Gene3D" id="3.40.50.720">
    <property type="entry name" value="NAD(P)-binding Rossmann-like Domain"/>
    <property type="match status" value="1"/>
</dbReference>
<dbReference type="InterPro" id="IPR036291">
    <property type="entry name" value="NAD(P)-bd_dom_sf"/>
</dbReference>
<keyword evidence="1" id="KW-0812">Transmembrane</keyword>
<evidence type="ECO:0000256" key="1">
    <source>
        <dbReference type="SAM" id="Phobius"/>
    </source>
</evidence>
<organism evidence="3">
    <name type="scientific">Ralstonia solanacearum</name>
    <name type="common">Pseudomonas solanacearum</name>
    <dbReference type="NCBI Taxonomy" id="305"/>
    <lineage>
        <taxon>Bacteria</taxon>
        <taxon>Pseudomonadati</taxon>
        <taxon>Pseudomonadota</taxon>
        <taxon>Betaproteobacteria</taxon>
        <taxon>Burkholderiales</taxon>
        <taxon>Burkholderiaceae</taxon>
        <taxon>Ralstonia</taxon>
        <taxon>Ralstonia solanacearum species complex</taxon>
    </lineage>
</organism>
<keyword evidence="1" id="KW-0472">Membrane</keyword>
<evidence type="ECO:0000259" key="2">
    <source>
        <dbReference type="Pfam" id="PF01370"/>
    </source>
</evidence>
<feature type="transmembrane region" description="Helical" evidence="1">
    <location>
        <begin position="303"/>
        <end position="324"/>
    </location>
</feature>
<sequence>MRVLVCGASGFIGRSICQHLASVGHEVVRGVRRPALPGDIPIDFATETDVQNWLGRLVGIDVVVNAVGILTEQATARFEAIHHRAPAALFAACAEAGVKRVIQISALGAEHGDTPYFKSKHAADQALMRLPIAWQILRPALVYGQDGTSASMFRMLASLPVIPIPAVGQAAFQPIHIDDLVRGIERAIDPAVPAGQQIDMVGGERVSYRAMLDSYRRAMDFEKPLYVTIPAVLINAAARLSARIPGAPLTPDTWRMLQAGSAADMAATTRLLGHPPKRVGQFIAPGSAELLRLRALAAWRTGLLRWALAMVWIVTACVSAFVYPMAGSLALLEQVGLTGWPATAALYGASVLDLAMGVACIRYPCRALWGMQAALVVGYTVVVCFALPQFLAHPFGPVIKNVPILVILVILFAESKSWTT</sequence>
<keyword evidence="1" id="KW-1133">Transmembrane helix</keyword>
<dbReference type="InterPro" id="IPR001509">
    <property type="entry name" value="Epimerase_deHydtase"/>
</dbReference>
<accession>A0A0S4TRV2</accession>
<feature type="transmembrane region" description="Helical" evidence="1">
    <location>
        <begin position="373"/>
        <end position="392"/>
    </location>
</feature>
<feature type="transmembrane region" description="Helical" evidence="1">
    <location>
        <begin position="398"/>
        <end position="415"/>
    </location>
</feature>
<dbReference type="AlphaFoldDB" id="A0A0S4TRV2"/>
<protein>
    <submittedName>
        <fullName evidence="3">Putative NAD-dependent epimerase/dehydratase</fullName>
    </submittedName>
</protein>
<evidence type="ECO:0000313" key="3">
    <source>
        <dbReference type="EMBL" id="CUV12791.1"/>
    </source>
</evidence>
<dbReference type="Pfam" id="PF13781">
    <property type="entry name" value="DoxX_3"/>
    <property type="match status" value="1"/>
</dbReference>
<reference evidence="3" key="1">
    <citation type="submission" date="2015-10" db="EMBL/GenBank/DDBJ databases">
        <authorList>
            <person name="Gilbert D.G."/>
        </authorList>
    </citation>
    <scope>NUCLEOTIDE SEQUENCE</scope>
    <source>
        <strain evidence="3">Phyl III-seqv23</strain>
    </source>
</reference>
<dbReference type="SUPFAM" id="SSF51735">
    <property type="entry name" value="NAD(P)-binding Rossmann-fold domains"/>
    <property type="match status" value="1"/>
</dbReference>
<dbReference type="InterPro" id="IPR051207">
    <property type="entry name" value="ComplexI_NDUFA9_subunit"/>
</dbReference>
<dbReference type="GO" id="GO:0044877">
    <property type="term" value="F:protein-containing complex binding"/>
    <property type="evidence" value="ECO:0007669"/>
    <property type="project" value="TreeGrafter"/>
</dbReference>
<feature type="transmembrane region" description="Helical" evidence="1">
    <location>
        <begin position="344"/>
        <end position="361"/>
    </location>
</feature>
<dbReference type="InterPro" id="IPR025695">
    <property type="entry name" value="DoxX-like"/>
</dbReference>